<reference evidence="1" key="1">
    <citation type="journal article" date="2020" name="Stud. Mycol.">
        <title>101 Dothideomycetes genomes: a test case for predicting lifestyles and emergence of pathogens.</title>
        <authorList>
            <person name="Haridas S."/>
            <person name="Albert R."/>
            <person name="Binder M."/>
            <person name="Bloem J."/>
            <person name="Labutti K."/>
            <person name="Salamov A."/>
            <person name="Andreopoulos B."/>
            <person name="Baker S."/>
            <person name="Barry K."/>
            <person name="Bills G."/>
            <person name="Bluhm B."/>
            <person name="Cannon C."/>
            <person name="Castanera R."/>
            <person name="Culley D."/>
            <person name="Daum C."/>
            <person name="Ezra D."/>
            <person name="Gonzalez J."/>
            <person name="Henrissat B."/>
            <person name="Kuo A."/>
            <person name="Liang C."/>
            <person name="Lipzen A."/>
            <person name="Lutzoni F."/>
            <person name="Magnuson J."/>
            <person name="Mondo S."/>
            <person name="Nolan M."/>
            <person name="Ohm R."/>
            <person name="Pangilinan J."/>
            <person name="Park H.-J."/>
            <person name="Ramirez L."/>
            <person name="Alfaro M."/>
            <person name="Sun H."/>
            <person name="Tritt A."/>
            <person name="Yoshinaga Y."/>
            <person name="Zwiers L.-H."/>
            <person name="Turgeon B."/>
            <person name="Goodwin S."/>
            <person name="Spatafora J."/>
            <person name="Crous P."/>
            <person name="Grigoriev I."/>
        </authorList>
    </citation>
    <scope>NUCLEOTIDE SEQUENCE</scope>
    <source>
        <strain evidence="1">CBS 109.77</strain>
    </source>
</reference>
<evidence type="ECO:0000313" key="1">
    <source>
        <dbReference type="EMBL" id="KAF2789461.1"/>
    </source>
</evidence>
<dbReference type="InterPro" id="IPR053007">
    <property type="entry name" value="CYP450_monoxygenase_sec-met"/>
</dbReference>
<dbReference type="SUPFAM" id="SSF48264">
    <property type="entry name" value="Cytochrome P450"/>
    <property type="match status" value="1"/>
</dbReference>
<gene>
    <name evidence="1" type="ORF">K505DRAFT_352583</name>
</gene>
<protein>
    <submittedName>
        <fullName evidence="1">Cytochrome P450</fullName>
    </submittedName>
</protein>
<dbReference type="GO" id="GO:0016705">
    <property type="term" value="F:oxidoreductase activity, acting on paired donors, with incorporation or reduction of molecular oxygen"/>
    <property type="evidence" value="ECO:0007669"/>
    <property type="project" value="InterPro"/>
</dbReference>
<dbReference type="PANTHER" id="PTHR47582:SF1">
    <property type="entry name" value="P450, PUTATIVE (EUROFUNG)-RELATED"/>
    <property type="match status" value="1"/>
</dbReference>
<dbReference type="GO" id="GO:0005506">
    <property type="term" value="F:iron ion binding"/>
    <property type="evidence" value="ECO:0007669"/>
    <property type="project" value="InterPro"/>
</dbReference>
<name>A0A6A6WZW2_9PLEO</name>
<sequence length="401" mass="44119">MTSSLLLVVSGLVATHLFLRCLLTLTHDAKEPPALATEMPFLGPIIGIRKKAKFYMDLRQRHYRILDFAPIKAKIAINVMGANGVEDFSYVILFDKAIHSAVAPGPKLDAMNRLSVQKVAEVLDILASKFEPGIITLLLNLNPNILAKESTQARKDIVGAFNEYFVSRSHEQGSAFVQAHYQHKVGQGATGKDIARFESGAIFAILSNTIPATFWVLYHAISDVAVLEECRQEIIACCKVDGDTCTIDITELKASFVTQDHILDGKYVLKKGNIVMIPGPVQHTSIPAYGDNVGEFQHKRFVRSPGRSTLCPGRNFASTEVLTFVALMIVRFDFGPTRGEWICPKTDKARMHGALAPPNDDVEVRITPRAGELAGKKWIVELSGSDKEVELSVEGIHETPK</sequence>
<dbReference type="Proteomes" id="UP000799757">
    <property type="component" value="Unassembled WGS sequence"/>
</dbReference>
<organism evidence="1 2">
    <name type="scientific">Melanomma pulvis-pyrius CBS 109.77</name>
    <dbReference type="NCBI Taxonomy" id="1314802"/>
    <lineage>
        <taxon>Eukaryota</taxon>
        <taxon>Fungi</taxon>
        <taxon>Dikarya</taxon>
        <taxon>Ascomycota</taxon>
        <taxon>Pezizomycotina</taxon>
        <taxon>Dothideomycetes</taxon>
        <taxon>Pleosporomycetidae</taxon>
        <taxon>Pleosporales</taxon>
        <taxon>Melanommataceae</taxon>
        <taxon>Melanomma</taxon>
    </lineage>
</organism>
<dbReference type="GO" id="GO:0020037">
    <property type="term" value="F:heme binding"/>
    <property type="evidence" value="ECO:0007669"/>
    <property type="project" value="InterPro"/>
</dbReference>
<dbReference type="AlphaFoldDB" id="A0A6A6WZW2"/>
<dbReference type="PANTHER" id="PTHR47582">
    <property type="entry name" value="P450, PUTATIVE (EUROFUNG)-RELATED"/>
    <property type="match status" value="1"/>
</dbReference>
<dbReference type="InterPro" id="IPR036396">
    <property type="entry name" value="Cyt_P450_sf"/>
</dbReference>
<dbReference type="GO" id="GO:0004497">
    <property type="term" value="F:monooxygenase activity"/>
    <property type="evidence" value="ECO:0007669"/>
    <property type="project" value="InterPro"/>
</dbReference>
<dbReference type="OrthoDB" id="1470350at2759"/>
<proteinExistence type="predicted"/>
<accession>A0A6A6WZW2</accession>
<dbReference type="EMBL" id="MU002136">
    <property type="protein sequence ID" value="KAF2789461.1"/>
    <property type="molecule type" value="Genomic_DNA"/>
</dbReference>
<dbReference type="Gene3D" id="1.10.630.10">
    <property type="entry name" value="Cytochrome P450"/>
    <property type="match status" value="1"/>
</dbReference>
<keyword evidence="2" id="KW-1185">Reference proteome</keyword>
<evidence type="ECO:0000313" key="2">
    <source>
        <dbReference type="Proteomes" id="UP000799757"/>
    </source>
</evidence>